<dbReference type="PANTHER" id="PTHR12563">
    <property type="entry name" value="GLYCEROL-3-PHOSPHATE ACYLTRANSFERASE"/>
    <property type="match status" value="1"/>
</dbReference>
<accession>A0A2A2F3C9</accession>
<comment type="subcellular location">
    <subcellularLocation>
        <location evidence="1 14">Cell membrane</location>
        <topology evidence="1 14">Peripheral membrane protein</topology>
        <orientation evidence="1 14">Cytoplasmic side</orientation>
    </subcellularLocation>
</comment>
<dbReference type="GO" id="GO:0004366">
    <property type="term" value="F:glycerol-3-phosphate O-acyltransferase activity"/>
    <property type="evidence" value="ECO:0007669"/>
    <property type="project" value="UniProtKB-UniRule"/>
</dbReference>
<evidence type="ECO:0000256" key="3">
    <source>
        <dbReference type="ARBA" id="ARBA00005189"/>
    </source>
</evidence>
<evidence type="ECO:0000256" key="12">
    <source>
        <dbReference type="ARBA" id="ARBA00023315"/>
    </source>
</evidence>
<name>A0A2A2F3C9_9GAMM</name>
<evidence type="ECO:0000313" key="17">
    <source>
        <dbReference type="Proteomes" id="UP000218896"/>
    </source>
</evidence>
<dbReference type="OrthoDB" id="335193at2"/>
<comment type="domain">
    <text evidence="14">The HXXXXD motif is essential for acyltransferase activity and may constitute the binding site for the phosphate moiety of the glycerol-3-phosphate.</text>
</comment>
<keyword evidence="14" id="KW-0443">Lipid metabolism</keyword>
<evidence type="ECO:0000256" key="2">
    <source>
        <dbReference type="ARBA" id="ARBA00004765"/>
    </source>
</evidence>
<evidence type="ECO:0000256" key="5">
    <source>
        <dbReference type="ARBA" id="ARBA00013113"/>
    </source>
</evidence>
<dbReference type="NCBIfam" id="TIGR03703">
    <property type="entry name" value="plsB"/>
    <property type="match status" value="1"/>
</dbReference>
<dbReference type="GO" id="GO:0006631">
    <property type="term" value="P:fatty acid metabolic process"/>
    <property type="evidence" value="ECO:0007669"/>
    <property type="project" value="TreeGrafter"/>
</dbReference>
<dbReference type="EMBL" id="NSKD01000004">
    <property type="protein sequence ID" value="PAU80101.1"/>
    <property type="molecule type" value="Genomic_DNA"/>
</dbReference>
<evidence type="ECO:0000256" key="9">
    <source>
        <dbReference type="ARBA" id="ARBA00023136"/>
    </source>
</evidence>
<comment type="similarity">
    <text evidence="4 14">Belongs to the GPAT/DAPAT family.</text>
</comment>
<gene>
    <name evidence="14" type="primary">plsB</name>
    <name evidence="16" type="ORF">CK501_10650</name>
</gene>
<dbReference type="HAMAP" id="MF_00393">
    <property type="entry name" value="Glyc3P_acyltrans"/>
    <property type="match status" value="1"/>
</dbReference>
<dbReference type="InterPro" id="IPR022284">
    <property type="entry name" value="GPAT/DHAPAT"/>
</dbReference>
<protein>
    <recommendedName>
        <fullName evidence="6 14">Glycerol-3-phosphate acyltransferase</fullName>
        <shortName evidence="14">GPAT</shortName>
        <ecNumber evidence="5 14">2.3.1.15</ecNumber>
    </recommendedName>
</protein>
<comment type="caution">
    <text evidence="16">The sequence shown here is derived from an EMBL/GenBank/DDBJ whole genome shotgun (WGS) entry which is preliminary data.</text>
</comment>
<evidence type="ECO:0000256" key="4">
    <source>
        <dbReference type="ARBA" id="ARBA00007937"/>
    </source>
</evidence>
<evidence type="ECO:0000256" key="7">
    <source>
        <dbReference type="ARBA" id="ARBA00022475"/>
    </source>
</evidence>
<dbReference type="InterPro" id="IPR002123">
    <property type="entry name" value="Plipid/glycerol_acylTrfase"/>
</dbReference>
<dbReference type="PIRSF" id="PIRSF500064">
    <property type="entry name" value="GPAT"/>
    <property type="match status" value="1"/>
</dbReference>
<dbReference type="NCBIfam" id="NF003441">
    <property type="entry name" value="PRK04974.1"/>
    <property type="match status" value="1"/>
</dbReference>
<dbReference type="RefSeq" id="WP_095617721.1">
    <property type="nucleotide sequence ID" value="NZ_NSKD01000004.1"/>
</dbReference>
<evidence type="ECO:0000256" key="1">
    <source>
        <dbReference type="ARBA" id="ARBA00004413"/>
    </source>
</evidence>
<proteinExistence type="inferred from homology"/>
<comment type="pathway">
    <text evidence="2 14">Phospholipid metabolism; CDP-diacylglycerol biosynthesis; CDP-diacylglycerol from sn-glycerol 3-phosphate: step 1/3.</text>
</comment>
<dbReference type="UniPathway" id="UPA00557">
    <property type="reaction ID" value="UER00612"/>
</dbReference>
<dbReference type="GO" id="GO:0016024">
    <property type="term" value="P:CDP-diacylglycerol biosynthetic process"/>
    <property type="evidence" value="ECO:0007669"/>
    <property type="project" value="UniProtKB-UniRule"/>
</dbReference>
<dbReference type="AlphaFoldDB" id="A0A2A2F3C9"/>
<keyword evidence="7 14" id="KW-1003">Cell membrane</keyword>
<dbReference type="GO" id="GO:0005886">
    <property type="term" value="C:plasma membrane"/>
    <property type="evidence" value="ECO:0007669"/>
    <property type="project" value="UniProtKB-SubCell"/>
</dbReference>
<dbReference type="Proteomes" id="UP000218896">
    <property type="component" value="Unassembled WGS sequence"/>
</dbReference>
<dbReference type="Pfam" id="PF01553">
    <property type="entry name" value="Acyltransferase"/>
    <property type="match status" value="1"/>
</dbReference>
<evidence type="ECO:0000313" key="16">
    <source>
        <dbReference type="EMBL" id="PAU80101.1"/>
    </source>
</evidence>
<keyword evidence="14" id="KW-0444">Lipid biosynthesis</keyword>
<keyword evidence="9 14" id="KW-0472">Membrane</keyword>
<evidence type="ECO:0000259" key="15">
    <source>
        <dbReference type="SMART" id="SM00563"/>
    </source>
</evidence>
<organism evidence="16 17">
    <name type="scientific">Halovibrio salipaludis</name>
    <dbReference type="NCBI Taxonomy" id="2032626"/>
    <lineage>
        <taxon>Bacteria</taxon>
        <taxon>Pseudomonadati</taxon>
        <taxon>Pseudomonadota</taxon>
        <taxon>Gammaproteobacteria</taxon>
        <taxon>Oceanospirillales</taxon>
        <taxon>Halomonadaceae</taxon>
        <taxon>Halovibrio</taxon>
    </lineage>
</organism>
<dbReference type="CDD" id="cd07993">
    <property type="entry name" value="LPLAT_DHAPAT-like"/>
    <property type="match status" value="1"/>
</dbReference>
<evidence type="ECO:0000256" key="10">
    <source>
        <dbReference type="ARBA" id="ARBA00023209"/>
    </source>
</evidence>
<feature type="domain" description="Phospholipid/glycerol acyltransferase" evidence="15">
    <location>
        <begin position="304"/>
        <end position="431"/>
    </location>
</feature>
<dbReference type="PANTHER" id="PTHR12563:SF17">
    <property type="entry name" value="DIHYDROXYACETONE PHOSPHATE ACYLTRANSFERASE"/>
    <property type="match status" value="1"/>
</dbReference>
<evidence type="ECO:0000256" key="6">
    <source>
        <dbReference type="ARBA" id="ARBA00013432"/>
    </source>
</evidence>
<sequence length="835" mass="95129">MAFLKGPGNLILTLLRKLIYLWVRSRVLGADREQLGLDPEKPVCYVLQYSSLSSRLVLEEELKRAGLPRAERPLPLGEGLKHSFFFLYQRRGGLRRLRQTPVPTERFEALVSQGCRTGNDVQIVPVSLFWGRSPDKEKSLLKIMLSDSWSVTGPLQKFFTILMHGRNLFVQFNRPLSLQEAVSEARSESVAQRKLARILRVHFRRVRQAVIGPDLSHRRTLVNSLVRSQPVKDAIRETAEHEDIHQARAKERALKYAHEIASNFSMVTIRFLEVVLGWLWNRLYDGIRVNNIETAQEAARDNAVVYVPCHRSHIDYLLLSFVLYKNGLMPPHIAAGINLNMPIVGPLLRRGGAFFMRRSFRDNPLYSAVFNEYMHVMFTRGFSVEYFVEGGRSRTGRTLQPRPGMLSMTVRSFLRDPRKPIVFVPVYFGYEKVLEGRSYLGELQGTQKKKEGLLGLISSVRNLRRSFGQVSVNFGEPIELAGVLDEKQPQWREQAYDEESRPEWLPDVVNTLARRTVTNINEAAALNPVNLLATVMLATDRLAMDEQLLARLMEDLCNLLHKQPYSDRMTFPEGSGEDWIAYNEAMGLIVRRKQKLGDIIMLEGRHAVLMTYYRNNVQHLFAIPALLASLFQNNSSLERERLVFLARAIYPYIQSELFLRWPTESIDGVLDTWIDRLVEEGLLISEGSLLHRPEPGTADAVRLGVLSNGMIQTLQRYYLSIAILQRFGPNTLTPEELEEQSTLLAERVSVLFGLSAPEFFDKTLFRNFIANLRTNGILTTDEDGRLAWRSGLEEVAEEARLVLSSELRQSILQVTNVSVPMPGVKSADLPETGQS</sequence>
<evidence type="ECO:0000256" key="14">
    <source>
        <dbReference type="HAMAP-Rule" id="MF_00393"/>
    </source>
</evidence>
<keyword evidence="12 14" id="KW-0012">Acyltransferase</keyword>
<dbReference type="InterPro" id="IPR028354">
    <property type="entry name" value="GPAT_PlsB"/>
</dbReference>
<evidence type="ECO:0000256" key="13">
    <source>
        <dbReference type="ARBA" id="ARBA00048427"/>
    </source>
</evidence>
<dbReference type="InterPro" id="IPR045520">
    <property type="entry name" value="GPAT/DHAPAT_C"/>
</dbReference>
<dbReference type="SMART" id="SM00563">
    <property type="entry name" value="PlsC"/>
    <property type="match status" value="1"/>
</dbReference>
<dbReference type="InterPro" id="IPR041728">
    <property type="entry name" value="GPAT/DHAPAT_LPLAT"/>
</dbReference>
<dbReference type="EC" id="2.3.1.15" evidence="5 14"/>
<keyword evidence="10 14" id="KW-0594">Phospholipid biosynthesis</keyword>
<comment type="catalytic activity">
    <reaction evidence="13 14">
        <text>sn-glycerol 3-phosphate + an acyl-CoA = a 1-acyl-sn-glycero-3-phosphate + CoA</text>
        <dbReference type="Rhea" id="RHEA:15325"/>
        <dbReference type="ChEBI" id="CHEBI:57287"/>
        <dbReference type="ChEBI" id="CHEBI:57597"/>
        <dbReference type="ChEBI" id="CHEBI:57970"/>
        <dbReference type="ChEBI" id="CHEBI:58342"/>
        <dbReference type="EC" id="2.3.1.15"/>
    </reaction>
</comment>
<feature type="short sequence motif" description="HXXXXD motif" evidence="14">
    <location>
        <begin position="309"/>
        <end position="314"/>
    </location>
</feature>
<comment type="pathway">
    <text evidence="3">Lipid metabolism.</text>
</comment>
<evidence type="ECO:0000256" key="11">
    <source>
        <dbReference type="ARBA" id="ARBA00023264"/>
    </source>
</evidence>
<keyword evidence="11 14" id="KW-1208">Phospholipid metabolism</keyword>
<evidence type="ECO:0000256" key="8">
    <source>
        <dbReference type="ARBA" id="ARBA00022679"/>
    </source>
</evidence>
<dbReference type="SUPFAM" id="SSF69593">
    <property type="entry name" value="Glycerol-3-phosphate (1)-acyltransferase"/>
    <property type="match status" value="1"/>
</dbReference>
<reference evidence="16 17" key="1">
    <citation type="submission" date="2017-08" db="EMBL/GenBank/DDBJ databases">
        <title>Halovibrio sewagensis sp. nov., isolated from wastewater of high salinity.</title>
        <authorList>
            <person name="Dong X."/>
            <person name="Zhang G."/>
        </authorList>
    </citation>
    <scope>NUCLEOTIDE SEQUENCE [LARGE SCALE GENOMIC DNA]</scope>
    <source>
        <strain evidence="16 17">YL5-2</strain>
    </source>
</reference>
<dbReference type="Pfam" id="PF19277">
    <property type="entry name" value="GPAT_C"/>
    <property type="match status" value="1"/>
</dbReference>
<keyword evidence="8 14" id="KW-0808">Transferase</keyword>
<keyword evidence="17" id="KW-1185">Reference proteome</keyword>
<dbReference type="PIRSF" id="PIRSF000437">
    <property type="entry name" value="GPAT_DHAPAT"/>
    <property type="match status" value="1"/>
</dbReference>